<evidence type="ECO:0000256" key="11">
    <source>
        <dbReference type="ARBA" id="ARBA00022771"/>
    </source>
</evidence>
<dbReference type="GO" id="GO:0005829">
    <property type="term" value="C:cytosol"/>
    <property type="evidence" value="ECO:0007669"/>
    <property type="project" value="UniProtKB-SubCell"/>
</dbReference>
<evidence type="ECO:0000256" key="13">
    <source>
        <dbReference type="ARBA" id="ARBA00022833"/>
    </source>
</evidence>
<dbReference type="Proteomes" id="UP001630127">
    <property type="component" value="Unassembled WGS sequence"/>
</dbReference>
<dbReference type="InterPro" id="IPR039804">
    <property type="entry name" value="RING-CH-C4HC3_LTN1"/>
</dbReference>
<dbReference type="InterPro" id="IPR011016">
    <property type="entry name" value="Znf_RING-CH"/>
</dbReference>
<dbReference type="InterPro" id="IPR054478">
    <property type="entry name" value="LTN1_UBC"/>
</dbReference>
<feature type="compositionally biased region" description="Basic and acidic residues" evidence="16">
    <location>
        <begin position="1"/>
        <end position="10"/>
    </location>
</feature>
<dbReference type="Pfam" id="PF22958">
    <property type="entry name" value="Ltn1_1st"/>
    <property type="match status" value="1"/>
</dbReference>
<dbReference type="GO" id="GO:0072344">
    <property type="term" value="P:rescue of stalled ribosome"/>
    <property type="evidence" value="ECO:0007669"/>
    <property type="project" value="UniProtKB-UniRule"/>
</dbReference>
<evidence type="ECO:0000256" key="6">
    <source>
        <dbReference type="ARBA" id="ARBA00017157"/>
    </source>
</evidence>
<protein>
    <recommendedName>
        <fullName evidence="6 15">E3 ubiquitin-protein ligase listerin</fullName>
        <ecNumber evidence="5 15">2.3.2.27</ecNumber>
    </recommendedName>
    <alternativeName>
        <fullName evidence="15">RING-type E3 ubiquitin transferase listerin</fullName>
    </alternativeName>
</protein>
<organism evidence="18 19">
    <name type="scientific">Cinchona calisaya</name>
    <dbReference type="NCBI Taxonomy" id="153742"/>
    <lineage>
        <taxon>Eukaryota</taxon>
        <taxon>Viridiplantae</taxon>
        <taxon>Streptophyta</taxon>
        <taxon>Embryophyta</taxon>
        <taxon>Tracheophyta</taxon>
        <taxon>Spermatophyta</taxon>
        <taxon>Magnoliopsida</taxon>
        <taxon>eudicotyledons</taxon>
        <taxon>Gunneridae</taxon>
        <taxon>Pentapetalae</taxon>
        <taxon>asterids</taxon>
        <taxon>lamiids</taxon>
        <taxon>Gentianales</taxon>
        <taxon>Rubiaceae</taxon>
        <taxon>Cinchonoideae</taxon>
        <taxon>Cinchoneae</taxon>
        <taxon>Cinchona</taxon>
    </lineage>
</organism>
<dbReference type="InterPro" id="IPR013083">
    <property type="entry name" value="Znf_RING/FYVE/PHD"/>
</dbReference>
<proteinExistence type="inferred from homology"/>
<gene>
    <name evidence="18" type="ORF">ACH5RR_010274</name>
</gene>
<evidence type="ECO:0000256" key="12">
    <source>
        <dbReference type="ARBA" id="ARBA00022786"/>
    </source>
</evidence>
<evidence type="ECO:0000256" key="5">
    <source>
        <dbReference type="ARBA" id="ARBA00012483"/>
    </source>
</evidence>
<dbReference type="InterPro" id="IPR011989">
    <property type="entry name" value="ARM-like"/>
</dbReference>
<keyword evidence="12 15" id="KW-0833">Ubl conjugation pathway</keyword>
<feature type="compositionally biased region" description="Low complexity" evidence="16">
    <location>
        <begin position="14"/>
        <end position="31"/>
    </location>
</feature>
<dbReference type="InterPro" id="IPR016024">
    <property type="entry name" value="ARM-type_fold"/>
</dbReference>
<evidence type="ECO:0000256" key="7">
    <source>
        <dbReference type="ARBA" id="ARBA00022490"/>
    </source>
</evidence>
<evidence type="ECO:0000256" key="14">
    <source>
        <dbReference type="PROSITE-ProRule" id="PRU00175"/>
    </source>
</evidence>
<dbReference type="GO" id="GO:0061630">
    <property type="term" value="F:ubiquitin protein ligase activity"/>
    <property type="evidence" value="ECO:0007669"/>
    <property type="project" value="UniProtKB-UniRule"/>
</dbReference>
<dbReference type="FunFam" id="3.30.40.10:FF:000038">
    <property type="entry name" value="E3 ubiquitin-protein ligase listerin"/>
    <property type="match status" value="1"/>
</dbReference>
<evidence type="ECO:0000256" key="10">
    <source>
        <dbReference type="ARBA" id="ARBA00022737"/>
    </source>
</evidence>
<dbReference type="EMBL" id="JBJUIK010000004">
    <property type="protein sequence ID" value="KAL3530952.1"/>
    <property type="molecule type" value="Genomic_DNA"/>
</dbReference>
<dbReference type="InterPro" id="IPR001841">
    <property type="entry name" value="Znf_RING"/>
</dbReference>
<comment type="caution">
    <text evidence="18">The sequence shown here is derived from an EMBL/GenBank/DDBJ whole genome shotgun (WGS) entry which is preliminary data.</text>
</comment>
<evidence type="ECO:0000256" key="15">
    <source>
        <dbReference type="RuleBase" id="RU367090"/>
    </source>
</evidence>
<comment type="similarity">
    <text evidence="4 15">Belongs to the LTN1 family.</text>
</comment>
<accession>A0ABD3AGR0</accession>
<dbReference type="PROSITE" id="PS50089">
    <property type="entry name" value="ZF_RING_2"/>
    <property type="match status" value="1"/>
</dbReference>
<dbReference type="InterPro" id="IPR054477">
    <property type="entry name" value="LTN1_E3_ligase_6th"/>
</dbReference>
<evidence type="ECO:0000313" key="18">
    <source>
        <dbReference type="EMBL" id="KAL3530952.1"/>
    </source>
</evidence>
<reference evidence="18 19" key="1">
    <citation type="submission" date="2024-11" db="EMBL/GenBank/DDBJ databases">
        <title>A near-complete genome assembly of Cinchona calisaya.</title>
        <authorList>
            <person name="Lian D.C."/>
            <person name="Zhao X.W."/>
            <person name="Wei L."/>
        </authorList>
    </citation>
    <scope>NUCLEOTIDE SEQUENCE [LARGE SCALE GENOMIC DNA]</scope>
    <source>
        <tissue evidence="18">Nenye</tissue>
    </source>
</reference>
<keyword evidence="11 14" id="KW-0863">Zinc-finger</keyword>
<comment type="pathway">
    <text evidence="3 15">Protein modification; protein ubiquitination.</text>
</comment>
<keyword evidence="9 15" id="KW-0479">Metal-binding</keyword>
<comment type="function">
    <text evidence="15">E3 ubiquitin-protein ligase. Component of the ribosome quality control complex (RQC), a ribosome-associated complex that mediates ubiquitination and extraction of incompletely synthesized nascent chains for proteasomal degradation.</text>
</comment>
<dbReference type="PANTHER" id="PTHR12389">
    <property type="entry name" value="ZINC FINGER PROTEIN 294"/>
    <property type="match status" value="1"/>
</dbReference>
<evidence type="ECO:0000256" key="2">
    <source>
        <dbReference type="ARBA" id="ARBA00004514"/>
    </source>
</evidence>
<dbReference type="SMART" id="SM00184">
    <property type="entry name" value="RING"/>
    <property type="match status" value="1"/>
</dbReference>
<evidence type="ECO:0000256" key="9">
    <source>
        <dbReference type="ARBA" id="ARBA00022723"/>
    </source>
</evidence>
<keyword evidence="7" id="KW-0963">Cytoplasm</keyword>
<keyword evidence="10" id="KW-0677">Repeat</keyword>
<dbReference type="SMART" id="SM00744">
    <property type="entry name" value="RINGv"/>
    <property type="match status" value="1"/>
</dbReference>
<dbReference type="GO" id="GO:1990116">
    <property type="term" value="P:ribosome-associated ubiquitin-dependent protein catabolic process"/>
    <property type="evidence" value="ECO:0007669"/>
    <property type="project" value="UniProtKB-UniRule"/>
</dbReference>
<evidence type="ECO:0000259" key="17">
    <source>
        <dbReference type="PROSITE" id="PS50089"/>
    </source>
</evidence>
<dbReference type="InterPro" id="IPR039795">
    <property type="entry name" value="LTN1/Rkr1"/>
</dbReference>
<comment type="subcellular location">
    <subcellularLocation>
        <location evidence="2">Cytoplasm</location>
        <location evidence="2">Cytosol</location>
    </subcellularLocation>
</comment>
<dbReference type="CDD" id="cd16491">
    <property type="entry name" value="RING-CH-C4HC3_LTN1"/>
    <property type="match status" value="1"/>
</dbReference>
<evidence type="ECO:0000313" key="19">
    <source>
        <dbReference type="Proteomes" id="UP001630127"/>
    </source>
</evidence>
<feature type="domain" description="RING-type" evidence="17">
    <location>
        <begin position="1830"/>
        <end position="1877"/>
    </location>
</feature>
<dbReference type="GO" id="GO:1990112">
    <property type="term" value="C:RQC complex"/>
    <property type="evidence" value="ECO:0007669"/>
    <property type="project" value="UniProtKB-UniRule"/>
</dbReference>
<dbReference type="InterPro" id="IPR054476">
    <property type="entry name" value="Ltn1_N"/>
</dbReference>
<evidence type="ECO:0000256" key="4">
    <source>
        <dbReference type="ARBA" id="ARBA00007997"/>
    </source>
</evidence>
<keyword evidence="8 15" id="KW-0808">Transferase</keyword>
<dbReference type="SUPFAM" id="SSF57850">
    <property type="entry name" value="RING/U-box"/>
    <property type="match status" value="1"/>
</dbReference>
<evidence type="ECO:0000256" key="16">
    <source>
        <dbReference type="SAM" id="MobiDB-lite"/>
    </source>
</evidence>
<dbReference type="Gene3D" id="3.30.40.10">
    <property type="entry name" value="Zinc/RING finger domain, C3HC4 (zinc finger)"/>
    <property type="match status" value="1"/>
</dbReference>
<dbReference type="Gene3D" id="1.25.10.10">
    <property type="entry name" value="Leucine-rich Repeat Variant"/>
    <property type="match status" value="1"/>
</dbReference>
<evidence type="ECO:0000256" key="8">
    <source>
        <dbReference type="ARBA" id="ARBA00022679"/>
    </source>
</evidence>
<dbReference type="Pfam" id="PF23009">
    <property type="entry name" value="UBC_like"/>
    <property type="match status" value="1"/>
</dbReference>
<keyword evidence="13 15" id="KW-0862">Zinc</keyword>
<feature type="region of interest" description="Disordered" evidence="16">
    <location>
        <begin position="1"/>
        <end position="31"/>
    </location>
</feature>
<evidence type="ECO:0000256" key="3">
    <source>
        <dbReference type="ARBA" id="ARBA00004906"/>
    </source>
</evidence>
<comment type="subunit">
    <text evidence="15">Component of the ribosome quality control complex (RQC).</text>
</comment>
<dbReference type="GO" id="GO:0008270">
    <property type="term" value="F:zinc ion binding"/>
    <property type="evidence" value="ECO:0007669"/>
    <property type="project" value="UniProtKB-KW"/>
</dbReference>
<dbReference type="SUPFAM" id="SSF48371">
    <property type="entry name" value="ARM repeat"/>
    <property type="match status" value="1"/>
</dbReference>
<dbReference type="EC" id="2.3.2.27" evidence="5 15"/>
<dbReference type="Pfam" id="PF22999">
    <property type="entry name" value="LTN1_E3_ligase_6th"/>
    <property type="match status" value="1"/>
</dbReference>
<sequence>MGRPKGDGARSKSRPSSSSLAASLLPSGSAPAVGFGGYVGSSRMDSSIVAEAPTPSSDVDGEVAQHLKRLSRKDSTTKLKALTALSQLLKEKSAKEIAPIIPQWAFEYKKLLLDYNREVRRATHDTMTYLVRAIGRDLAPHLKYFMGPWWFSQFDSVYEVSQAAKRSFQAAFPAQEKRLDALVLCTSEIFMYIEENLKLTPQSMSDKVTAADELEEMHQQVISSSLLALSTLLDVLVCLQAERPGFENIKAEPKNASKARASAIAYAEKLFPTHKYFIDFLKCQSPAIRSATYSALKSFIKNIPHAINEENIRALAVVILGAFQEKDPTCHSPMWDTIILFSNKYPESWASLNVQKVVLNRFWHFIKNGCFGSQQVSYPILVLFLDAIPPKAVVQEKFFLEFFKNLWEGRSLSHSLSADRLAFFLAIKECLLWVLKNASRYCDGLNDSHQLQHALTDEVLLKLIWHEYLQFGSLKDQMIIFSGASPVSTKDTIHYSNNDRVETLKIKYSVGYEQDLGKCIVEILSGVYSLENNLLSVFSSVFQDHCLEIFQQIESSSGNVEVVIRFLLLLDQHVLQKGETWPLDFLVGPTLAKSFPLIKTLDSPDPVRFMMTAVYIFGPRKIIQELVGIESGTEQFLQAFNEIFIPWCLQNCSPSIGAKLDFLLALIDSECFSEQWNSIITFTTYLEDSTSKIPVLAMLMEKAREKTRKANCLQGSQTEDWRHEFLDVAAVSVVNANPPFGTYDARFLCALIGGKTEEESSFVSKNTLSLIFNELLWKLLTFTTDSTFAWAKSVCSIIPPAGKLSDLRCKSSIHVLEEANFALEVLSSSLFCLKKLDYENEIIAGILAAIFVINWETISIRTVFSGEFDEECTGQMKMRMSFCESVHAFCSNITCQFLKSLGIKSRQSLRSILVHTVRWAVLEEDKLDIQKSTSLCCLWLLQIMEYLCLDQYEEQNLLDELLSKSDFWPLWIMPDVSSRQRSAKLRTEDTSINESGYQKFVILIDKLISKIGFHRVVAGAIRHDSPTASEEPSVCLTASDVCYSRPWLAAEILCTWKWHGGTALSSFLPLLSAYVMSEDISPDDGLLDSIITILLDGALVHGESGDLTPSNVWPGSYYDVESICEPFLRALVSLLSTFFQNNIWGKDKAVLYFKMLQDKLYIGEAVNLNCLGVLPACMDVLIAPLSIAFDVSNASDQLDASEGSEVHATIVDWLKKTAYFPPLNTWQTGKDMEGWFQLVLSCYPVRGTKGVQGLKRQRYINSLERELLFELFQKQRQNSGASTVINKLPVVQVLLSELILVSIAYCWEEFDQDDWEFVLYRLRWWIESAVVIMEEVAEDVNDALRNISTCNNLEVTINKLELSVSRVDHSAINIARNALAAFSLFCGLLGNQKNGEEDNSSPLRIERSEMMKERIFECILRLFFSTGVAEAIEGSCIESSSVIAASRVEHSQFWELVASCITESSSHARDKAAKSIEMWGLTKGPISSLYAILFSSKPIPYLQFAAYIILSTEPISHLAFISEELIASFDEDSHNDQGSVHGDLASEQNIHLREEIRFIFENFPYEVLEMDLLASERVNVFVVWALLLSHLVSLPSSTSSREKMVQYIQDMAHSTIIDCLFQHIPLESLVGSGLKRKELPAAVSGAATAATHAITTGSVLLSVETLWPVEADKMTSLAGSIYGLMLCILPAYVREWFNNIRDRSRSSMIESFTIRWCSPVLITNELTQIKKANVSDDNFSVSVSKSANEVVATCTKDETVMDLVIRLPASYPLRSVDVDCTRSLGISDVKQRKWLMSMMLFVRNQNGALAEAIRIWKSNFDKEFEGVEECPICYSVIHTSNHSLPRLACKTCKHKFHSACLYKWFSTSHKSTCPLCQSPF</sequence>
<dbReference type="Pfam" id="PF13639">
    <property type="entry name" value="zf-RING_2"/>
    <property type="match status" value="1"/>
</dbReference>
<dbReference type="PANTHER" id="PTHR12389:SF0">
    <property type="entry name" value="E3 UBIQUITIN-PROTEIN LIGASE LISTERIN"/>
    <property type="match status" value="1"/>
</dbReference>
<name>A0ABD3AGR0_9GENT</name>
<comment type="catalytic activity">
    <reaction evidence="1 15">
        <text>S-ubiquitinyl-[E2 ubiquitin-conjugating enzyme]-L-cysteine + [acceptor protein]-L-lysine = [E2 ubiquitin-conjugating enzyme]-L-cysteine + N(6)-ubiquitinyl-[acceptor protein]-L-lysine.</text>
        <dbReference type="EC" id="2.3.2.27"/>
    </reaction>
</comment>
<evidence type="ECO:0000256" key="1">
    <source>
        <dbReference type="ARBA" id="ARBA00000900"/>
    </source>
</evidence>
<keyword evidence="19" id="KW-1185">Reference proteome</keyword>